<dbReference type="RefSeq" id="WP_146957947.1">
    <property type="nucleotide sequence ID" value="NZ_CP042467.1"/>
</dbReference>
<dbReference type="GO" id="GO:0051301">
    <property type="term" value="P:cell division"/>
    <property type="evidence" value="ECO:0007669"/>
    <property type="project" value="UniProtKB-KW"/>
</dbReference>
<dbReference type="KEGG" id="bbae:FRD01_04295"/>
<keyword evidence="3" id="KW-1185">Reference proteome</keyword>
<dbReference type="Proteomes" id="UP000321595">
    <property type="component" value="Chromosome"/>
</dbReference>
<dbReference type="SUPFAM" id="SSF52540">
    <property type="entry name" value="P-loop containing nucleoside triphosphate hydrolases"/>
    <property type="match status" value="1"/>
</dbReference>
<evidence type="ECO:0000313" key="3">
    <source>
        <dbReference type="Proteomes" id="UP000321595"/>
    </source>
</evidence>
<evidence type="ECO:0000259" key="1">
    <source>
        <dbReference type="SMART" id="SM00382"/>
    </source>
</evidence>
<dbReference type="GO" id="GO:0006260">
    <property type="term" value="P:DNA replication"/>
    <property type="evidence" value="ECO:0007669"/>
    <property type="project" value="TreeGrafter"/>
</dbReference>
<gene>
    <name evidence="2" type="primary">zapE</name>
    <name evidence="2" type="ORF">FRD01_04295</name>
</gene>
<sequence length="287" mass="32790">MSLQNLDEYEVRCEACNNRRYIVEEHGDFARAHRCLKCFETCPECEGENFTYFSDERGYSFVKPCLICAPLDKRIQTFNQAKLPKKYAHNSTFESFDRYQPGTRKEIGNLPRVHLKLYNFATGFVPSDKGFLLYGDVGTGKTHLLATVVRHLTLEKGIAVHFVEFSHLVSEIREQFDLGKGEAAVLGPIIQTPVLAIDELGKGRNTEWQNSIIDEIISKRYNLGLTTLFTTNYPIEAPNPSTGRAEIRRSVAHETLRERVGERIYSRIQEMADFIKVDAPDYRSLKG</sequence>
<reference evidence="2 3" key="1">
    <citation type="submission" date="2019-08" db="EMBL/GenBank/DDBJ databases">
        <authorList>
            <person name="Liang Q."/>
        </authorList>
    </citation>
    <scope>NUCLEOTIDE SEQUENCE [LARGE SCALE GENOMIC DNA]</scope>
    <source>
        <strain evidence="2 3">V1718</strain>
    </source>
</reference>
<feature type="domain" description="AAA+ ATPase" evidence="1">
    <location>
        <begin position="127"/>
        <end position="261"/>
    </location>
</feature>
<dbReference type="InterPro" id="IPR003593">
    <property type="entry name" value="AAA+_ATPase"/>
</dbReference>
<dbReference type="InterPro" id="IPR027417">
    <property type="entry name" value="P-loop_NTPase"/>
</dbReference>
<dbReference type="AlphaFoldDB" id="A0A5B8XN90"/>
<name>A0A5B8XN90_9DELT</name>
<evidence type="ECO:0000313" key="2">
    <source>
        <dbReference type="EMBL" id="QED26478.1"/>
    </source>
</evidence>
<dbReference type="Pfam" id="PF01695">
    <property type="entry name" value="IstB_IS21"/>
    <property type="match status" value="1"/>
</dbReference>
<proteinExistence type="predicted"/>
<dbReference type="PANTHER" id="PTHR30050">
    <property type="entry name" value="CHROMOSOMAL REPLICATION INITIATOR PROTEIN DNAA"/>
    <property type="match status" value="1"/>
</dbReference>
<keyword evidence="2" id="KW-0132">Cell division</keyword>
<keyword evidence="2" id="KW-0131">Cell cycle</keyword>
<dbReference type="Gene3D" id="3.40.50.300">
    <property type="entry name" value="P-loop containing nucleotide triphosphate hydrolases"/>
    <property type="match status" value="1"/>
</dbReference>
<protein>
    <submittedName>
        <fullName evidence="2">Cell division protein ZapE</fullName>
    </submittedName>
</protein>
<dbReference type="OrthoDB" id="9770694at2"/>
<dbReference type="InterPro" id="IPR002611">
    <property type="entry name" value="IstB_ATP-bd"/>
</dbReference>
<organism evidence="2 3">
    <name type="scientific">Microvenator marinus</name>
    <dbReference type="NCBI Taxonomy" id="2600177"/>
    <lineage>
        <taxon>Bacteria</taxon>
        <taxon>Deltaproteobacteria</taxon>
        <taxon>Bradymonadales</taxon>
        <taxon>Microvenatoraceae</taxon>
        <taxon>Microvenator</taxon>
    </lineage>
</organism>
<dbReference type="GO" id="GO:0005524">
    <property type="term" value="F:ATP binding"/>
    <property type="evidence" value="ECO:0007669"/>
    <property type="project" value="InterPro"/>
</dbReference>
<dbReference type="EMBL" id="CP042467">
    <property type="protein sequence ID" value="QED26478.1"/>
    <property type="molecule type" value="Genomic_DNA"/>
</dbReference>
<dbReference type="CDD" id="cd00009">
    <property type="entry name" value="AAA"/>
    <property type="match status" value="1"/>
</dbReference>
<dbReference type="PANTHER" id="PTHR30050:SF4">
    <property type="entry name" value="ATP-BINDING PROTEIN RV3427C IN INSERTION SEQUENCE-RELATED"/>
    <property type="match status" value="1"/>
</dbReference>
<dbReference type="SMART" id="SM00382">
    <property type="entry name" value="AAA"/>
    <property type="match status" value="1"/>
</dbReference>
<accession>A0A5B8XN90</accession>